<evidence type="ECO:0000256" key="2">
    <source>
        <dbReference type="ARBA" id="ARBA00022679"/>
    </source>
</evidence>
<keyword evidence="3" id="KW-0548">Nucleotidyltransferase</keyword>
<evidence type="ECO:0000256" key="6">
    <source>
        <dbReference type="ARBA" id="ARBA00022801"/>
    </source>
</evidence>
<dbReference type="EMBL" id="OIVN01000347">
    <property type="protein sequence ID" value="SPC78767.1"/>
    <property type="molecule type" value="Genomic_DNA"/>
</dbReference>
<dbReference type="InterPro" id="IPR043502">
    <property type="entry name" value="DNA/RNA_pol_sf"/>
</dbReference>
<dbReference type="GO" id="GO:0003964">
    <property type="term" value="F:RNA-directed DNA polymerase activity"/>
    <property type="evidence" value="ECO:0007669"/>
    <property type="project" value="UniProtKB-KW"/>
</dbReference>
<dbReference type="AlphaFoldDB" id="A0A2N9EIL3"/>
<keyword evidence="2" id="KW-0808">Transferase</keyword>
<dbReference type="Gene3D" id="3.30.70.270">
    <property type="match status" value="1"/>
</dbReference>
<dbReference type="InterPro" id="IPR043128">
    <property type="entry name" value="Rev_trsase/Diguanyl_cyclase"/>
</dbReference>
<dbReference type="InterPro" id="IPR041588">
    <property type="entry name" value="Integrase_H2C2"/>
</dbReference>
<dbReference type="Pfam" id="PF00078">
    <property type="entry name" value="RVT_1"/>
    <property type="match status" value="1"/>
</dbReference>
<reference evidence="10" key="1">
    <citation type="submission" date="2018-02" db="EMBL/GenBank/DDBJ databases">
        <authorList>
            <person name="Cohen D.B."/>
            <person name="Kent A.D."/>
        </authorList>
    </citation>
    <scope>NUCLEOTIDE SEQUENCE</scope>
</reference>
<dbReference type="Pfam" id="PF24626">
    <property type="entry name" value="SH3_Tf2-1"/>
    <property type="match status" value="1"/>
</dbReference>
<dbReference type="Gene3D" id="3.10.10.10">
    <property type="entry name" value="HIV Type 1 Reverse Transcriptase, subunit A, domain 1"/>
    <property type="match status" value="1"/>
</dbReference>
<keyword evidence="4" id="KW-0540">Nuclease</keyword>
<keyword evidence="7" id="KW-0695">RNA-directed DNA polymerase</keyword>
<feature type="region of interest" description="Disordered" evidence="8">
    <location>
        <begin position="736"/>
        <end position="785"/>
    </location>
</feature>
<sequence length="785" mass="91830">MLLLLLGARERPQGGPYVRRQARRALVDDSDGDHEDEFEAYLEWEKKVELIFECHNYSEEKKVKLTVIEFTDYAIIWWDQLVMNRRRNHERAIETWEEMKAIMRRRRWRSPLIRANVEEDREATMARFLNGLNWDIANVVELQHYVELEDMVHMAIKRWKPKVRVDADQMPMLEDTCDDDVEYPVEGESLVARRALSAQVKEDDMEQQRENIFHTRCHINNKVRQFLTDQPIGVILEETKELQRQVEELMAKGHVRESMSPCAVPVLLVPKKDGTWRMCVDCRAINNITVKYRHPIPRLDDMLDELHGSCIFTKIDLKSGYHQIRMKEGDEWKTAFKTKYGLYEWLVMPFGLTNAPSTFMRLMNHALRAFLGRFVVVYFDDILVYELIDHLHCVLAVLRKEKLYANLKKCSFCLDKVVFLGYVVRTKGIAVDEEKVKAIKEWPTPKRSGQIAYFSEKLNGAALNYPTYDKELYALHLKGQGKLNRRHAQWMEFIETFPYVIKYKQGKENIVADALSRRYALVSTLNAKLLGFEYVKELYVNDDDFASVFGACEKAAFGKFYRLDGYLFRENRLCVSNSSMRELLVREAHGGGLMGHFGVRKTLDVLHEHFFWPKMKRDVKRVCARCVTCRQAKSRVLPHGLYTPLPVPSAPWVDISMDFVLGLPRSRKGRYSILCVNERTSLDGQKKAEMVIFEPGDWVWVHMRKERFPARRRSKLHPRGDGPFQVLERINDNAYKLDLPGDDSRSNPFEERGNDENQQAPLKDPLHVPVGPITRARFQEDQRST</sequence>
<dbReference type="PANTHER" id="PTHR35046">
    <property type="entry name" value="ZINC KNUCKLE (CCHC-TYPE) FAMILY PROTEIN"/>
    <property type="match status" value="1"/>
</dbReference>
<dbReference type="FunFam" id="1.10.340.70:FF:000001">
    <property type="entry name" value="Retrovirus-related Pol polyprotein from transposon gypsy-like Protein"/>
    <property type="match status" value="1"/>
</dbReference>
<evidence type="ECO:0000256" key="8">
    <source>
        <dbReference type="SAM" id="MobiDB-lite"/>
    </source>
</evidence>
<dbReference type="GO" id="GO:0006508">
    <property type="term" value="P:proteolysis"/>
    <property type="evidence" value="ECO:0007669"/>
    <property type="project" value="UniProtKB-KW"/>
</dbReference>
<accession>A0A2N9EIL3</accession>
<dbReference type="InterPro" id="IPR056924">
    <property type="entry name" value="SH3_Tf2-1"/>
</dbReference>
<evidence type="ECO:0000256" key="3">
    <source>
        <dbReference type="ARBA" id="ARBA00022695"/>
    </source>
</evidence>
<protein>
    <recommendedName>
        <fullName evidence="9">Reverse transcriptase domain-containing protein</fullName>
    </recommendedName>
</protein>
<keyword evidence="5" id="KW-0255">Endonuclease</keyword>
<dbReference type="GO" id="GO:0008233">
    <property type="term" value="F:peptidase activity"/>
    <property type="evidence" value="ECO:0007669"/>
    <property type="project" value="UniProtKB-KW"/>
</dbReference>
<evidence type="ECO:0000313" key="10">
    <source>
        <dbReference type="EMBL" id="SPC78767.1"/>
    </source>
</evidence>
<dbReference type="SUPFAM" id="SSF56672">
    <property type="entry name" value="DNA/RNA polymerases"/>
    <property type="match status" value="1"/>
</dbReference>
<evidence type="ECO:0000256" key="5">
    <source>
        <dbReference type="ARBA" id="ARBA00022759"/>
    </source>
</evidence>
<dbReference type="PANTHER" id="PTHR35046:SF9">
    <property type="entry name" value="RNA-DIRECTED DNA POLYMERASE"/>
    <property type="match status" value="1"/>
</dbReference>
<dbReference type="FunFam" id="3.10.10.10:FF:000007">
    <property type="entry name" value="Retrovirus-related Pol polyprotein from transposon 17.6-like Protein"/>
    <property type="match status" value="1"/>
</dbReference>
<keyword evidence="1" id="KW-0645">Protease</keyword>
<evidence type="ECO:0000259" key="9">
    <source>
        <dbReference type="PROSITE" id="PS50878"/>
    </source>
</evidence>
<dbReference type="Pfam" id="PF17921">
    <property type="entry name" value="Integrase_H2C2"/>
    <property type="match status" value="1"/>
</dbReference>
<name>A0A2N9EIL3_FAGSY</name>
<feature type="compositionally biased region" description="Basic and acidic residues" evidence="8">
    <location>
        <begin position="742"/>
        <end position="755"/>
    </location>
</feature>
<dbReference type="PROSITE" id="PS50878">
    <property type="entry name" value="RT_POL"/>
    <property type="match status" value="1"/>
</dbReference>
<gene>
    <name evidence="10" type="ORF">FSB_LOCUS6649</name>
</gene>
<organism evidence="10">
    <name type="scientific">Fagus sylvatica</name>
    <name type="common">Beechnut</name>
    <dbReference type="NCBI Taxonomy" id="28930"/>
    <lineage>
        <taxon>Eukaryota</taxon>
        <taxon>Viridiplantae</taxon>
        <taxon>Streptophyta</taxon>
        <taxon>Embryophyta</taxon>
        <taxon>Tracheophyta</taxon>
        <taxon>Spermatophyta</taxon>
        <taxon>Magnoliopsida</taxon>
        <taxon>eudicotyledons</taxon>
        <taxon>Gunneridae</taxon>
        <taxon>Pentapetalae</taxon>
        <taxon>rosids</taxon>
        <taxon>fabids</taxon>
        <taxon>Fagales</taxon>
        <taxon>Fagaceae</taxon>
        <taxon>Fagus</taxon>
    </lineage>
</organism>
<dbReference type="GO" id="GO:0004519">
    <property type="term" value="F:endonuclease activity"/>
    <property type="evidence" value="ECO:0007669"/>
    <property type="project" value="UniProtKB-KW"/>
</dbReference>
<feature type="domain" description="Reverse transcriptase" evidence="9">
    <location>
        <begin position="250"/>
        <end position="424"/>
    </location>
</feature>
<evidence type="ECO:0000256" key="7">
    <source>
        <dbReference type="ARBA" id="ARBA00022918"/>
    </source>
</evidence>
<proteinExistence type="predicted"/>
<keyword evidence="6" id="KW-0378">Hydrolase</keyword>
<evidence type="ECO:0000256" key="1">
    <source>
        <dbReference type="ARBA" id="ARBA00022670"/>
    </source>
</evidence>
<evidence type="ECO:0000256" key="4">
    <source>
        <dbReference type="ARBA" id="ARBA00022722"/>
    </source>
</evidence>
<dbReference type="InterPro" id="IPR000477">
    <property type="entry name" value="RT_dom"/>
</dbReference>
<dbReference type="CDD" id="cd01647">
    <property type="entry name" value="RT_LTR"/>
    <property type="match status" value="1"/>
</dbReference>
<dbReference type="Gene3D" id="1.10.340.70">
    <property type="match status" value="1"/>
</dbReference>